<name>A0A8H7EU41_9FUNG</name>
<evidence type="ECO:0000256" key="2">
    <source>
        <dbReference type="ARBA" id="ARBA00022670"/>
    </source>
</evidence>
<evidence type="ECO:0000256" key="3">
    <source>
        <dbReference type="ARBA" id="ARBA00022801"/>
    </source>
</evidence>
<dbReference type="AlphaFoldDB" id="A0A8H7EU41"/>
<dbReference type="Pfam" id="PF00082">
    <property type="entry name" value="Peptidase_S8"/>
    <property type="match status" value="1"/>
</dbReference>
<dbReference type="InterPro" id="IPR050131">
    <property type="entry name" value="Peptidase_S8_subtilisin-like"/>
</dbReference>
<protein>
    <submittedName>
        <fullName evidence="8">Serine protease</fullName>
    </submittedName>
</protein>
<dbReference type="PROSITE" id="PS00137">
    <property type="entry name" value="SUBTILASE_HIS"/>
    <property type="match status" value="1"/>
</dbReference>
<evidence type="ECO:0000256" key="6">
    <source>
        <dbReference type="RuleBase" id="RU003355"/>
    </source>
</evidence>
<dbReference type="PROSITE" id="PS00136">
    <property type="entry name" value="SUBTILASE_ASP"/>
    <property type="match status" value="1"/>
</dbReference>
<dbReference type="PANTHER" id="PTHR43806">
    <property type="entry name" value="PEPTIDASE S8"/>
    <property type="match status" value="1"/>
</dbReference>
<sequence>MAEWKPEEESQLGFSSQADHLLMQTNVQNWGLVRIGQRQLPLGKIYEYPALAGKNVDIYIIDTGVNINHTDFDDRAEWGATIIDGGADADNHGHGTAVAGIAAGRLQGVAKKAHIIAVKCLNDEGDGSVSDIIQGLHYVLGQVQARRPNKAVVNLSVEADKSDALNEAIDALVRADIMVVAAAGNIDDNQDKNACNYSPSSSSTALIIGATDSNDNVASFSRSGPCIDLFAPGVKITSDGGRANDIRVVSSGTSFSAPFVSGLAAVLLSETGNQTAEKVKNRILTVSSSDILEMQGTSPNLLLYTGFSDTKHAGTATSGTNQSNCDQRMANAALFPLIVMLLLMT</sequence>
<dbReference type="InterPro" id="IPR015500">
    <property type="entry name" value="Peptidase_S8_subtilisin-rel"/>
</dbReference>
<dbReference type="InterPro" id="IPR022398">
    <property type="entry name" value="Peptidase_S8_His-AS"/>
</dbReference>
<proteinExistence type="inferred from homology"/>
<organism evidence="8 9">
    <name type="scientific">Apophysomyces ossiformis</name>
    <dbReference type="NCBI Taxonomy" id="679940"/>
    <lineage>
        <taxon>Eukaryota</taxon>
        <taxon>Fungi</taxon>
        <taxon>Fungi incertae sedis</taxon>
        <taxon>Mucoromycota</taxon>
        <taxon>Mucoromycotina</taxon>
        <taxon>Mucoromycetes</taxon>
        <taxon>Mucorales</taxon>
        <taxon>Mucorineae</taxon>
        <taxon>Mucoraceae</taxon>
        <taxon>Apophysomyces</taxon>
    </lineage>
</organism>
<dbReference type="Proteomes" id="UP000605846">
    <property type="component" value="Unassembled WGS sequence"/>
</dbReference>
<keyword evidence="2 5" id="KW-0645">Protease</keyword>
<dbReference type="InterPro" id="IPR036852">
    <property type="entry name" value="Peptidase_S8/S53_dom_sf"/>
</dbReference>
<dbReference type="PROSITE" id="PS51892">
    <property type="entry name" value="SUBTILASE"/>
    <property type="match status" value="1"/>
</dbReference>
<dbReference type="InterPro" id="IPR000209">
    <property type="entry name" value="Peptidase_S8/S53_dom"/>
</dbReference>
<dbReference type="InterPro" id="IPR034193">
    <property type="entry name" value="PCSK9_ProteinaseK-like"/>
</dbReference>
<accession>A0A8H7EU41</accession>
<feature type="active site" description="Charge relay system" evidence="5">
    <location>
        <position position="254"/>
    </location>
</feature>
<dbReference type="InterPro" id="IPR023828">
    <property type="entry name" value="Peptidase_S8_Ser-AS"/>
</dbReference>
<dbReference type="GO" id="GO:0004252">
    <property type="term" value="F:serine-type endopeptidase activity"/>
    <property type="evidence" value="ECO:0007669"/>
    <property type="project" value="UniProtKB-UniRule"/>
</dbReference>
<keyword evidence="3 5" id="KW-0378">Hydrolase</keyword>
<feature type="active site" description="Charge relay system" evidence="5">
    <location>
        <position position="62"/>
    </location>
</feature>
<feature type="domain" description="Peptidase S8/S53" evidence="7">
    <location>
        <begin position="53"/>
        <end position="287"/>
    </location>
</feature>
<evidence type="ECO:0000256" key="4">
    <source>
        <dbReference type="ARBA" id="ARBA00022825"/>
    </source>
</evidence>
<dbReference type="GO" id="GO:0005615">
    <property type="term" value="C:extracellular space"/>
    <property type="evidence" value="ECO:0007669"/>
    <property type="project" value="TreeGrafter"/>
</dbReference>
<comment type="similarity">
    <text evidence="1 5 6">Belongs to the peptidase S8 family.</text>
</comment>
<feature type="active site" description="Charge relay system" evidence="5">
    <location>
        <position position="94"/>
    </location>
</feature>
<dbReference type="GO" id="GO:0006508">
    <property type="term" value="P:proteolysis"/>
    <property type="evidence" value="ECO:0007669"/>
    <property type="project" value="UniProtKB-KW"/>
</dbReference>
<dbReference type="PRINTS" id="PR00723">
    <property type="entry name" value="SUBTILISIN"/>
</dbReference>
<dbReference type="CDD" id="cd04077">
    <property type="entry name" value="Peptidases_S8_PCSK9_ProteinaseK_like"/>
    <property type="match status" value="1"/>
</dbReference>
<reference evidence="8" key="1">
    <citation type="submission" date="2020-01" db="EMBL/GenBank/DDBJ databases">
        <title>Genome Sequencing of Three Apophysomyces-Like Fungal Strains Confirms a Novel Fungal Genus in the Mucoromycota with divergent Burkholderia-like Endosymbiotic Bacteria.</title>
        <authorList>
            <person name="Stajich J.E."/>
            <person name="Macias A.M."/>
            <person name="Carter-House D."/>
            <person name="Lovett B."/>
            <person name="Kasson L.R."/>
            <person name="Berry K."/>
            <person name="Grigoriev I."/>
            <person name="Chang Y."/>
            <person name="Spatafora J."/>
            <person name="Kasson M.T."/>
        </authorList>
    </citation>
    <scope>NUCLEOTIDE SEQUENCE</scope>
    <source>
        <strain evidence="8">NRRL A-21654</strain>
    </source>
</reference>
<dbReference type="EMBL" id="JABAYA010000011">
    <property type="protein sequence ID" value="KAF7731273.1"/>
    <property type="molecule type" value="Genomic_DNA"/>
</dbReference>
<evidence type="ECO:0000313" key="8">
    <source>
        <dbReference type="EMBL" id="KAF7731273.1"/>
    </source>
</evidence>
<evidence type="ECO:0000256" key="5">
    <source>
        <dbReference type="PROSITE-ProRule" id="PRU01240"/>
    </source>
</evidence>
<dbReference type="FunFam" id="3.40.50.200:FF:000007">
    <property type="entry name" value="Subtilisin-like serine protease"/>
    <property type="match status" value="1"/>
</dbReference>
<dbReference type="InterPro" id="IPR023827">
    <property type="entry name" value="Peptidase_S8_Asp-AS"/>
</dbReference>
<evidence type="ECO:0000256" key="1">
    <source>
        <dbReference type="ARBA" id="ARBA00011073"/>
    </source>
</evidence>
<dbReference type="Gene3D" id="3.40.50.200">
    <property type="entry name" value="Peptidase S8/S53 domain"/>
    <property type="match status" value="1"/>
</dbReference>
<evidence type="ECO:0000259" key="7">
    <source>
        <dbReference type="Pfam" id="PF00082"/>
    </source>
</evidence>
<dbReference type="OrthoDB" id="206201at2759"/>
<dbReference type="PANTHER" id="PTHR43806:SF11">
    <property type="entry name" value="CEREVISIN-RELATED"/>
    <property type="match status" value="1"/>
</dbReference>
<keyword evidence="9" id="KW-1185">Reference proteome</keyword>
<gene>
    <name evidence="8" type="primary">SUB8_2</name>
    <name evidence="8" type="ORF">EC973_000689</name>
</gene>
<dbReference type="PROSITE" id="PS00138">
    <property type="entry name" value="SUBTILASE_SER"/>
    <property type="match status" value="1"/>
</dbReference>
<comment type="caution">
    <text evidence="8">The sequence shown here is derived from an EMBL/GenBank/DDBJ whole genome shotgun (WGS) entry which is preliminary data.</text>
</comment>
<evidence type="ECO:0000313" key="9">
    <source>
        <dbReference type="Proteomes" id="UP000605846"/>
    </source>
</evidence>
<dbReference type="SUPFAM" id="SSF52743">
    <property type="entry name" value="Subtilisin-like"/>
    <property type="match status" value="1"/>
</dbReference>
<keyword evidence="4 5" id="KW-0720">Serine protease</keyword>